<comment type="similarity">
    <text evidence="1">Belongs to the ABC transporter superfamily.</text>
</comment>
<dbReference type="GO" id="GO:0005524">
    <property type="term" value="F:ATP binding"/>
    <property type="evidence" value="ECO:0007669"/>
    <property type="project" value="UniProtKB-KW"/>
</dbReference>
<dbReference type="CDD" id="cd03230">
    <property type="entry name" value="ABC_DR_subfamily_A"/>
    <property type="match status" value="1"/>
</dbReference>
<gene>
    <name evidence="6" type="ORF">C7380_108109</name>
</gene>
<organism evidence="6 7">
    <name type="scientific">Oceanotoga teriensis</name>
    <dbReference type="NCBI Taxonomy" id="515440"/>
    <lineage>
        <taxon>Bacteria</taxon>
        <taxon>Thermotogati</taxon>
        <taxon>Thermotogota</taxon>
        <taxon>Thermotogae</taxon>
        <taxon>Petrotogales</taxon>
        <taxon>Petrotogaceae</taxon>
        <taxon>Oceanotoga</taxon>
    </lineage>
</organism>
<dbReference type="EMBL" id="QGGI01000008">
    <property type="protein sequence ID" value="PWJ93279.1"/>
    <property type="molecule type" value="Genomic_DNA"/>
</dbReference>
<dbReference type="Gene3D" id="3.40.50.300">
    <property type="entry name" value="P-loop containing nucleotide triphosphate hydrolases"/>
    <property type="match status" value="1"/>
</dbReference>
<evidence type="ECO:0000256" key="1">
    <source>
        <dbReference type="ARBA" id="ARBA00005417"/>
    </source>
</evidence>
<accession>A0AA45C6Z1</accession>
<protein>
    <submittedName>
        <fullName evidence="6">ABC-2 type transport system ATP-binding protein</fullName>
    </submittedName>
</protein>
<keyword evidence="7" id="KW-1185">Reference proteome</keyword>
<keyword evidence="2" id="KW-0813">Transport</keyword>
<comment type="caution">
    <text evidence="6">The sequence shown here is derived from an EMBL/GenBank/DDBJ whole genome shotgun (WGS) entry which is preliminary data.</text>
</comment>
<reference evidence="6 7" key="1">
    <citation type="submission" date="2018-05" db="EMBL/GenBank/DDBJ databases">
        <title>Genomic Encyclopedia of Type Strains, Phase IV (KMG-IV): sequencing the most valuable type-strain genomes for metagenomic binning, comparative biology and taxonomic classification.</title>
        <authorList>
            <person name="Goeker M."/>
        </authorList>
    </citation>
    <scope>NUCLEOTIDE SEQUENCE [LARGE SCALE GENOMIC DNA]</scope>
    <source>
        <strain evidence="6 7">DSM 24906</strain>
    </source>
</reference>
<dbReference type="AlphaFoldDB" id="A0AA45C6Z1"/>
<dbReference type="PANTHER" id="PTHR42711:SF5">
    <property type="entry name" value="ABC TRANSPORTER ATP-BINDING PROTEIN NATA"/>
    <property type="match status" value="1"/>
</dbReference>
<dbReference type="Proteomes" id="UP000245921">
    <property type="component" value="Unassembled WGS sequence"/>
</dbReference>
<sequence>MLEVIKIEKNFKKLKVLKNISFNVEPGEIVGILGENGAGKTTILKIITGLIIQDEGYINIMNQPLNKKSKKNLGLLLEGDRNLFLNYTVKENIIYFGSLNGIIGKKLKENTEELLKKLNLKNIENKIVSDLSRGMKQKLSLATTLIGDPNIILMDEPFLGLDLESKDIMIKTIKNLLKEKKSIIITSHDMDIMEKLCQRVIILHKGEILIDETVNTLKQDLLNSKSYTIEYKFNNYNLIKNEIQKNKNIIIENFDKNNFSFSGYKDKNLFYDVINILKDLNVEIISSKQKLPDLKEIYLNITKGYEL</sequence>
<dbReference type="PROSITE" id="PS50893">
    <property type="entry name" value="ABC_TRANSPORTER_2"/>
    <property type="match status" value="1"/>
</dbReference>
<evidence type="ECO:0000259" key="5">
    <source>
        <dbReference type="PROSITE" id="PS50893"/>
    </source>
</evidence>
<dbReference type="InterPro" id="IPR050763">
    <property type="entry name" value="ABC_transporter_ATP-binding"/>
</dbReference>
<proteinExistence type="inferred from homology"/>
<dbReference type="InterPro" id="IPR027417">
    <property type="entry name" value="P-loop_NTPase"/>
</dbReference>
<keyword evidence="4 6" id="KW-0067">ATP-binding</keyword>
<dbReference type="SUPFAM" id="SSF52540">
    <property type="entry name" value="P-loop containing nucleoside triphosphate hydrolases"/>
    <property type="match status" value="1"/>
</dbReference>
<name>A0AA45C6Z1_9BACT</name>
<evidence type="ECO:0000256" key="2">
    <source>
        <dbReference type="ARBA" id="ARBA00022448"/>
    </source>
</evidence>
<evidence type="ECO:0000313" key="7">
    <source>
        <dbReference type="Proteomes" id="UP000245921"/>
    </source>
</evidence>
<keyword evidence="3" id="KW-0547">Nucleotide-binding</keyword>
<dbReference type="InterPro" id="IPR003439">
    <property type="entry name" value="ABC_transporter-like_ATP-bd"/>
</dbReference>
<evidence type="ECO:0000313" key="6">
    <source>
        <dbReference type="EMBL" id="PWJ93279.1"/>
    </source>
</evidence>
<evidence type="ECO:0000256" key="4">
    <source>
        <dbReference type="ARBA" id="ARBA00022840"/>
    </source>
</evidence>
<dbReference type="SMART" id="SM00382">
    <property type="entry name" value="AAA"/>
    <property type="match status" value="1"/>
</dbReference>
<dbReference type="InterPro" id="IPR003593">
    <property type="entry name" value="AAA+_ATPase"/>
</dbReference>
<dbReference type="PANTHER" id="PTHR42711">
    <property type="entry name" value="ABC TRANSPORTER ATP-BINDING PROTEIN"/>
    <property type="match status" value="1"/>
</dbReference>
<dbReference type="RefSeq" id="WP_109604804.1">
    <property type="nucleotide sequence ID" value="NZ_QGGI01000008.1"/>
</dbReference>
<dbReference type="GO" id="GO:0016887">
    <property type="term" value="F:ATP hydrolysis activity"/>
    <property type="evidence" value="ECO:0007669"/>
    <property type="project" value="InterPro"/>
</dbReference>
<evidence type="ECO:0000256" key="3">
    <source>
        <dbReference type="ARBA" id="ARBA00022741"/>
    </source>
</evidence>
<dbReference type="Pfam" id="PF00005">
    <property type="entry name" value="ABC_tran"/>
    <property type="match status" value="1"/>
</dbReference>
<feature type="domain" description="ABC transporter" evidence="5">
    <location>
        <begin position="2"/>
        <end position="230"/>
    </location>
</feature>